<dbReference type="EMBL" id="BAAAFA010000007">
    <property type="protein sequence ID" value="GAA0819278.1"/>
    <property type="molecule type" value="Genomic_DNA"/>
</dbReference>
<comment type="caution">
    <text evidence="4">The sequence shown here is derived from an EMBL/GenBank/DDBJ whole genome shotgun (WGS) entry which is preliminary data.</text>
</comment>
<dbReference type="InterPro" id="IPR025166">
    <property type="entry name" value="Integrase_DNA_bind_dom"/>
</dbReference>
<evidence type="ECO:0000256" key="1">
    <source>
        <dbReference type="ARBA" id="ARBA00008857"/>
    </source>
</evidence>
<dbReference type="InterPro" id="IPR050808">
    <property type="entry name" value="Phage_Integrase"/>
</dbReference>
<feature type="domain" description="Integrase DNA-binding" evidence="3">
    <location>
        <begin position="27"/>
        <end position="98"/>
    </location>
</feature>
<dbReference type="Pfam" id="PF13356">
    <property type="entry name" value="Arm-DNA-bind_3"/>
    <property type="match status" value="1"/>
</dbReference>
<dbReference type="InterPro" id="IPR038488">
    <property type="entry name" value="Integrase_DNA-bd_sf"/>
</dbReference>
<evidence type="ECO:0000313" key="5">
    <source>
        <dbReference type="Proteomes" id="UP001500021"/>
    </source>
</evidence>
<proteinExistence type="inferred from homology"/>
<keyword evidence="5" id="KW-1185">Reference proteome</keyword>
<organism evidence="4 5">
    <name type="scientific">Colwellia asteriadis</name>
    <dbReference type="NCBI Taxonomy" id="517723"/>
    <lineage>
        <taxon>Bacteria</taxon>
        <taxon>Pseudomonadati</taxon>
        <taxon>Pseudomonadota</taxon>
        <taxon>Gammaproteobacteria</taxon>
        <taxon>Alteromonadales</taxon>
        <taxon>Colwelliaceae</taxon>
        <taxon>Colwellia</taxon>
    </lineage>
</organism>
<dbReference type="Gene3D" id="3.30.160.390">
    <property type="entry name" value="Integrase, DNA-binding domain"/>
    <property type="match status" value="1"/>
</dbReference>
<evidence type="ECO:0000259" key="3">
    <source>
        <dbReference type="Pfam" id="PF13356"/>
    </source>
</evidence>
<name>A0ABN1L897_9GAMM</name>
<evidence type="ECO:0000313" key="4">
    <source>
        <dbReference type="EMBL" id="GAA0819278.1"/>
    </source>
</evidence>
<evidence type="ECO:0000256" key="2">
    <source>
        <dbReference type="ARBA" id="ARBA00022908"/>
    </source>
</evidence>
<comment type="similarity">
    <text evidence="1">Belongs to the 'phage' integrase family.</text>
</comment>
<keyword evidence="2" id="KW-0229">DNA integration</keyword>
<dbReference type="PANTHER" id="PTHR30629:SF2">
    <property type="entry name" value="PROPHAGE INTEGRASE INTS-RELATED"/>
    <property type="match status" value="1"/>
</dbReference>
<sequence>MVNSEYIDPPTEKPSILHTKTLDGYKNKKYKKRFDVSDHSGLGVRVFESGQVSFHYRYRFNKKAKRLTLGKYPDLSLSKAREFVPIIRQLIKENKDPSIYLFKNDEDQK</sequence>
<gene>
    <name evidence="4" type="ORF">GCM10009111_23150</name>
</gene>
<protein>
    <recommendedName>
        <fullName evidence="3">Integrase DNA-binding domain-containing protein</fullName>
    </recommendedName>
</protein>
<dbReference type="RefSeq" id="WP_343817598.1">
    <property type="nucleotide sequence ID" value="NZ_BAAAFA010000007.1"/>
</dbReference>
<dbReference type="Proteomes" id="UP001500021">
    <property type="component" value="Unassembled WGS sequence"/>
</dbReference>
<dbReference type="PANTHER" id="PTHR30629">
    <property type="entry name" value="PROPHAGE INTEGRASE"/>
    <property type="match status" value="1"/>
</dbReference>
<accession>A0ABN1L897</accession>
<reference evidence="4 5" key="1">
    <citation type="journal article" date="2019" name="Int. J. Syst. Evol. Microbiol.">
        <title>The Global Catalogue of Microorganisms (GCM) 10K type strain sequencing project: providing services to taxonomists for standard genome sequencing and annotation.</title>
        <authorList>
            <consortium name="The Broad Institute Genomics Platform"/>
            <consortium name="The Broad Institute Genome Sequencing Center for Infectious Disease"/>
            <person name="Wu L."/>
            <person name="Ma J."/>
        </authorList>
    </citation>
    <scope>NUCLEOTIDE SEQUENCE [LARGE SCALE GENOMIC DNA]</scope>
    <source>
        <strain evidence="4 5">JCM 15608</strain>
    </source>
</reference>